<dbReference type="GO" id="GO:0007165">
    <property type="term" value="P:signal transduction"/>
    <property type="evidence" value="ECO:0007669"/>
    <property type="project" value="UniProtKB-KW"/>
</dbReference>
<comment type="subcellular location">
    <subcellularLocation>
        <location evidence="1">Cell membrane</location>
        <topology evidence="1">Multi-pass membrane protein</topology>
    </subcellularLocation>
</comment>
<evidence type="ECO:0000256" key="6">
    <source>
        <dbReference type="ARBA" id="ARBA00022989"/>
    </source>
</evidence>
<evidence type="ECO:0000256" key="10">
    <source>
        <dbReference type="SAM" id="Phobius"/>
    </source>
</evidence>
<feature type="transmembrane region" description="Helical" evidence="10">
    <location>
        <begin position="123"/>
        <end position="140"/>
    </location>
</feature>
<evidence type="ECO:0000256" key="5">
    <source>
        <dbReference type="ARBA" id="ARBA00022725"/>
    </source>
</evidence>
<comment type="caution">
    <text evidence="11">The sequence shown here is derived from an EMBL/GenBank/DDBJ whole genome shotgun (WGS) entry which is preliminary data.</text>
</comment>
<feature type="transmembrane region" description="Helical" evidence="10">
    <location>
        <begin position="242"/>
        <end position="265"/>
    </location>
</feature>
<feature type="transmembrane region" description="Helical" evidence="10">
    <location>
        <begin position="160"/>
        <end position="188"/>
    </location>
</feature>
<keyword evidence="7 10" id="KW-0472">Membrane</keyword>
<evidence type="ECO:0008006" key="13">
    <source>
        <dbReference type="Google" id="ProtNLM"/>
    </source>
</evidence>
<keyword evidence="2" id="KW-1003">Cell membrane</keyword>
<keyword evidence="8" id="KW-0675">Receptor</keyword>
<keyword evidence="6 10" id="KW-1133">Transmembrane helix</keyword>
<reference evidence="11" key="1">
    <citation type="journal article" date="2020" name="J Insects Food Feed">
        <title>The yellow mealworm (Tenebrio molitor) genome: a resource for the emerging insects as food and feed industry.</title>
        <authorList>
            <person name="Eriksson T."/>
            <person name="Andere A."/>
            <person name="Kelstrup H."/>
            <person name="Emery V."/>
            <person name="Picard C."/>
        </authorList>
    </citation>
    <scope>NUCLEOTIDE SEQUENCE</scope>
    <source>
        <strain evidence="11">Stoneville</strain>
        <tissue evidence="11">Whole head</tissue>
    </source>
</reference>
<feature type="transmembrane region" description="Helical" evidence="10">
    <location>
        <begin position="7"/>
        <end position="23"/>
    </location>
</feature>
<dbReference type="GO" id="GO:0004984">
    <property type="term" value="F:olfactory receptor activity"/>
    <property type="evidence" value="ECO:0007669"/>
    <property type="project" value="InterPro"/>
</dbReference>
<name>A0A8J6HZC2_TENMO</name>
<evidence type="ECO:0000256" key="8">
    <source>
        <dbReference type="ARBA" id="ARBA00023170"/>
    </source>
</evidence>
<dbReference type="PANTHER" id="PTHR21137:SF35">
    <property type="entry name" value="ODORANT RECEPTOR 19A-RELATED"/>
    <property type="match status" value="1"/>
</dbReference>
<evidence type="ECO:0000256" key="9">
    <source>
        <dbReference type="ARBA" id="ARBA00023224"/>
    </source>
</evidence>
<keyword evidence="9" id="KW-0807">Transducer</keyword>
<reference evidence="11" key="2">
    <citation type="submission" date="2021-08" db="EMBL/GenBank/DDBJ databases">
        <authorList>
            <person name="Eriksson T."/>
        </authorList>
    </citation>
    <scope>NUCLEOTIDE SEQUENCE</scope>
    <source>
        <strain evidence="11">Stoneville</strain>
        <tissue evidence="11">Whole head</tissue>
    </source>
</reference>
<accession>A0A8J6HZC2</accession>
<evidence type="ECO:0000313" key="12">
    <source>
        <dbReference type="Proteomes" id="UP000719412"/>
    </source>
</evidence>
<dbReference type="GO" id="GO:0005549">
    <property type="term" value="F:odorant binding"/>
    <property type="evidence" value="ECO:0007669"/>
    <property type="project" value="InterPro"/>
</dbReference>
<protein>
    <recommendedName>
        <fullName evidence="13">Odorant receptor</fullName>
    </recommendedName>
</protein>
<organism evidence="11 12">
    <name type="scientific">Tenebrio molitor</name>
    <name type="common">Yellow mealworm beetle</name>
    <dbReference type="NCBI Taxonomy" id="7067"/>
    <lineage>
        <taxon>Eukaryota</taxon>
        <taxon>Metazoa</taxon>
        <taxon>Ecdysozoa</taxon>
        <taxon>Arthropoda</taxon>
        <taxon>Hexapoda</taxon>
        <taxon>Insecta</taxon>
        <taxon>Pterygota</taxon>
        <taxon>Neoptera</taxon>
        <taxon>Endopterygota</taxon>
        <taxon>Coleoptera</taxon>
        <taxon>Polyphaga</taxon>
        <taxon>Cucujiformia</taxon>
        <taxon>Tenebrionidae</taxon>
        <taxon>Tenebrio</taxon>
    </lineage>
</organism>
<keyword evidence="4 10" id="KW-0812">Transmembrane</keyword>
<evidence type="ECO:0000256" key="2">
    <source>
        <dbReference type="ARBA" id="ARBA00022475"/>
    </source>
</evidence>
<evidence type="ECO:0000256" key="1">
    <source>
        <dbReference type="ARBA" id="ARBA00004651"/>
    </source>
</evidence>
<dbReference type="PANTHER" id="PTHR21137">
    <property type="entry name" value="ODORANT RECEPTOR"/>
    <property type="match status" value="1"/>
</dbReference>
<dbReference type="AlphaFoldDB" id="A0A8J6HZC2"/>
<dbReference type="GO" id="GO:0005886">
    <property type="term" value="C:plasma membrane"/>
    <property type="evidence" value="ECO:0007669"/>
    <property type="project" value="UniProtKB-SubCell"/>
</dbReference>
<keyword evidence="12" id="KW-1185">Reference proteome</keyword>
<sequence>MDQQKAVLRISLTFFTILGINPFKKLGKIQVSCIISFLLILFVLVFLRLSYETVTFALISDTFESTFTIVHVLSKFITLTVVKPTLKELLQITNKFWFPSVDSQLREEVENVLKILRMLLRSFLVFVTVVIVTFAIRPIFDDTLAISCYTPRSIPRVIFIIFNNLVFAVSAFAVGSFDMFVCAMVVLISVQFKILNRTILSLDLGKIGTRIDERKCLEKMRKCVEQHNFLNTSNFAEIAKSCVYVSGIVIELFFFFCLPATYLMIQTEDMINATYNSGWEKCYFLSIRKNIVIMMQRMQKETILSAGKMIPINMETCTNV</sequence>
<proteinExistence type="predicted"/>
<evidence type="ECO:0000256" key="3">
    <source>
        <dbReference type="ARBA" id="ARBA00022606"/>
    </source>
</evidence>
<evidence type="ECO:0000313" key="11">
    <source>
        <dbReference type="EMBL" id="KAH0822228.1"/>
    </source>
</evidence>
<dbReference type="EMBL" id="JABDTM020003547">
    <property type="protein sequence ID" value="KAH0822228.1"/>
    <property type="molecule type" value="Genomic_DNA"/>
</dbReference>
<evidence type="ECO:0000256" key="4">
    <source>
        <dbReference type="ARBA" id="ARBA00022692"/>
    </source>
</evidence>
<feature type="transmembrane region" description="Helical" evidence="10">
    <location>
        <begin position="29"/>
        <end position="47"/>
    </location>
</feature>
<dbReference type="InterPro" id="IPR004117">
    <property type="entry name" value="7tm6_olfct_rcpt"/>
</dbReference>
<dbReference type="Pfam" id="PF02949">
    <property type="entry name" value="7tm_6"/>
    <property type="match status" value="2"/>
</dbReference>
<dbReference type="Proteomes" id="UP000719412">
    <property type="component" value="Unassembled WGS sequence"/>
</dbReference>
<keyword evidence="3" id="KW-0716">Sensory transduction</keyword>
<evidence type="ECO:0000256" key="7">
    <source>
        <dbReference type="ARBA" id="ARBA00023136"/>
    </source>
</evidence>
<keyword evidence="5" id="KW-0552">Olfaction</keyword>
<gene>
    <name evidence="11" type="ORF">GEV33_000562</name>
</gene>